<accession>A0A183E8S5</accession>
<protein>
    <submittedName>
        <fullName evidence="1">Recep_L_domain domain-containing protein</fullName>
    </submittedName>
</protein>
<name>A0A183E8S5_9BILA</name>
<dbReference type="AlphaFoldDB" id="A0A183E8S5"/>
<evidence type="ECO:0000313" key="1">
    <source>
        <dbReference type="WBParaSite" id="GPUH_0001738801-mRNA-1"/>
    </source>
</evidence>
<organism evidence="1">
    <name type="scientific">Gongylonema pulchrum</name>
    <dbReference type="NCBI Taxonomy" id="637853"/>
    <lineage>
        <taxon>Eukaryota</taxon>
        <taxon>Metazoa</taxon>
        <taxon>Ecdysozoa</taxon>
        <taxon>Nematoda</taxon>
        <taxon>Chromadorea</taxon>
        <taxon>Rhabditida</taxon>
        <taxon>Spirurina</taxon>
        <taxon>Spiruromorpha</taxon>
        <taxon>Spiruroidea</taxon>
        <taxon>Gongylonematidae</taxon>
        <taxon>Gongylonema</taxon>
    </lineage>
</organism>
<dbReference type="WBParaSite" id="GPUH_0001738801-mRNA-1">
    <property type="protein sequence ID" value="GPUH_0001738801-mRNA-1"/>
    <property type="gene ID" value="GPUH_0001738801"/>
</dbReference>
<sequence length="138" mass="15545">LAVRRSPSLDHVNITNSSMHALQVLIPHGNLIINKLNVTHNRGRGITLWLSNSHGTSEVSGAVLAKMNIIPYDVRGLLNMCAVQKKFTIANRIIMFYKYDSYPVDCVKTFVSPGRNILFRFLLVSLFLRFSPDLFIGD</sequence>
<reference evidence="1" key="1">
    <citation type="submission" date="2016-06" db="UniProtKB">
        <authorList>
            <consortium name="WormBaseParasite"/>
        </authorList>
    </citation>
    <scope>IDENTIFICATION</scope>
</reference>
<proteinExistence type="predicted"/>